<dbReference type="PANTHER" id="PTHR37423">
    <property type="entry name" value="SOLUBLE LYTIC MUREIN TRANSGLYCOSYLASE-RELATED"/>
    <property type="match status" value="1"/>
</dbReference>
<protein>
    <submittedName>
        <fullName evidence="4">Lytic transglycosylase domain-containing protein</fullName>
    </submittedName>
</protein>
<organism evidence="4">
    <name type="scientific">Polaromonas hydrogenivorans</name>
    <dbReference type="NCBI Taxonomy" id="335476"/>
    <lineage>
        <taxon>Bacteria</taxon>
        <taxon>Pseudomonadati</taxon>
        <taxon>Pseudomonadota</taxon>
        <taxon>Betaproteobacteria</taxon>
        <taxon>Burkholderiales</taxon>
        <taxon>Comamonadaceae</taxon>
        <taxon>Polaromonas</taxon>
    </lineage>
</organism>
<dbReference type="PROSITE" id="PS00922">
    <property type="entry name" value="TRANSGLYCOSYLASE"/>
    <property type="match status" value="1"/>
</dbReference>
<dbReference type="Gene3D" id="1.10.530.10">
    <property type="match status" value="1"/>
</dbReference>
<evidence type="ECO:0000259" key="3">
    <source>
        <dbReference type="Pfam" id="PF01464"/>
    </source>
</evidence>
<sequence>MRLKLFSLLNLPLLAMLLTALHASPARADIWAYIDGQGVTHFSSLQLDERYELFSRGGESFTTGKTAGSQAQGLAATPPRLRAYFELSPGYKAVRHLLREASDKHGIDYELLQALIATESGFNAQAVSPKGAVGLMQLIPPTAARYGVKSDKTAQAEQKLTDPRTNIRAGSSYLNYLIKLFPGEIELAIAAYNAGEGAVQRAGNRIPNYPETKNYVKTVMQLYNQLKPAGTGRGTSVSSVNSGRVRMEMMGGASGRANLPGALAASASFALPEAAARLD</sequence>
<evidence type="ECO:0000256" key="1">
    <source>
        <dbReference type="ARBA" id="ARBA00007734"/>
    </source>
</evidence>
<dbReference type="PANTHER" id="PTHR37423:SF2">
    <property type="entry name" value="MEMBRANE-BOUND LYTIC MUREIN TRANSGLYCOSYLASE C"/>
    <property type="match status" value="1"/>
</dbReference>
<reference evidence="4" key="1">
    <citation type="submission" date="2024-05" db="EMBL/GenBank/DDBJ databases">
        <authorList>
            <person name="Bunk B."/>
            <person name="Swiderski J."/>
            <person name="Sproer C."/>
            <person name="Thiel V."/>
        </authorList>
    </citation>
    <scope>NUCLEOTIDE SEQUENCE</scope>
    <source>
        <strain evidence="4">DSM 17735</strain>
    </source>
</reference>
<dbReference type="InterPro" id="IPR023346">
    <property type="entry name" value="Lysozyme-like_dom_sf"/>
</dbReference>
<evidence type="ECO:0000313" key="4">
    <source>
        <dbReference type="EMBL" id="XBP69172.1"/>
    </source>
</evidence>
<feature type="signal peptide" evidence="2">
    <location>
        <begin position="1"/>
        <end position="28"/>
    </location>
</feature>
<dbReference type="RefSeq" id="WP_349277578.1">
    <property type="nucleotide sequence ID" value="NZ_CBCSCU010000003.1"/>
</dbReference>
<gene>
    <name evidence="4" type="ORF">ABLV49_14845</name>
</gene>
<dbReference type="SUPFAM" id="SSF53955">
    <property type="entry name" value="Lysozyme-like"/>
    <property type="match status" value="1"/>
</dbReference>
<dbReference type="GO" id="GO:0008933">
    <property type="term" value="F:peptidoglycan lytic transglycosylase activity"/>
    <property type="evidence" value="ECO:0007669"/>
    <property type="project" value="InterPro"/>
</dbReference>
<dbReference type="InterPro" id="IPR008258">
    <property type="entry name" value="Transglycosylase_SLT_dom_1"/>
</dbReference>
<dbReference type="GO" id="GO:0000270">
    <property type="term" value="P:peptidoglycan metabolic process"/>
    <property type="evidence" value="ECO:0007669"/>
    <property type="project" value="InterPro"/>
</dbReference>
<feature type="domain" description="Transglycosylase SLT" evidence="3">
    <location>
        <begin position="98"/>
        <end position="205"/>
    </location>
</feature>
<dbReference type="Pfam" id="PF01464">
    <property type="entry name" value="SLT"/>
    <property type="match status" value="1"/>
</dbReference>
<keyword evidence="2" id="KW-0732">Signal</keyword>
<dbReference type="EMBL" id="CP157675">
    <property type="protein sequence ID" value="XBP69172.1"/>
    <property type="molecule type" value="Genomic_DNA"/>
</dbReference>
<evidence type="ECO:0000256" key="2">
    <source>
        <dbReference type="SAM" id="SignalP"/>
    </source>
</evidence>
<feature type="chain" id="PRO_5043728203" evidence="2">
    <location>
        <begin position="29"/>
        <end position="279"/>
    </location>
</feature>
<accession>A0AAU7LNH1</accession>
<dbReference type="GO" id="GO:0016020">
    <property type="term" value="C:membrane"/>
    <property type="evidence" value="ECO:0007669"/>
    <property type="project" value="InterPro"/>
</dbReference>
<comment type="similarity">
    <text evidence="1">Belongs to the transglycosylase Slt family.</text>
</comment>
<name>A0AAU7LNH1_9BURK</name>
<dbReference type="InterPro" id="IPR000189">
    <property type="entry name" value="Transglyc_AS"/>
</dbReference>
<dbReference type="CDD" id="cd16896">
    <property type="entry name" value="LT_Slt70-like"/>
    <property type="match status" value="1"/>
</dbReference>
<dbReference type="AlphaFoldDB" id="A0AAU7LNH1"/>
<proteinExistence type="inferred from homology"/>